<evidence type="ECO:0000313" key="2">
    <source>
        <dbReference type="Proteomes" id="UP000681720"/>
    </source>
</evidence>
<dbReference type="AlphaFoldDB" id="A0A8S3BGJ9"/>
<reference evidence="1" key="1">
    <citation type="submission" date="2021-02" db="EMBL/GenBank/DDBJ databases">
        <authorList>
            <person name="Nowell W R."/>
        </authorList>
    </citation>
    <scope>NUCLEOTIDE SEQUENCE</scope>
</reference>
<organism evidence="1 2">
    <name type="scientific">Rotaria magnacalcarata</name>
    <dbReference type="NCBI Taxonomy" id="392030"/>
    <lineage>
        <taxon>Eukaryota</taxon>
        <taxon>Metazoa</taxon>
        <taxon>Spiralia</taxon>
        <taxon>Gnathifera</taxon>
        <taxon>Rotifera</taxon>
        <taxon>Eurotatoria</taxon>
        <taxon>Bdelloidea</taxon>
        <taxon>Philodinida</taxon>
        <taxon>Philodinidae</taxon>
        <taxon>Rotaria</taxon>
    </lineage>
</organism>
<protein>
    <submittedName>
        <fullName evidence="1">Uncharacterized protein</fullName>
    </submittedName>
</protein>
<evidence type="ECO:0000313" key="1">
    <source>
        <dbReference type="EMBL" id="CAF4817581.1"/>
    </source>
</evidence>
<accession>A0A8S3BGJ9</accession>
<feature type="non-terminal residue" evidence="1">
    <location>
        <position position="1"/>
    </location>
</feature>
<comment type="caution">
    <text evidence="1">The sequence shown here is derived from an EMBL/GenBank/DDBJ whole genome shotgun (WGS) entry which is preliminary data.</text>
</comment>
<gene>
    <name evidence="1" type="ORF">GIL414_LOCUS47860</name>
</gene>
<dbReference type="EMBL" id="CAJOBJ010153792">
    <property type="protein sequence ID" value="CAF4817581.1"/>
    <property type="molecule type" value="Genomic_DNA"/>
</dbReference>
<sequence length="115" mass="12807">RGIVFGKTGTIITQVLPTQKEGFTASLKENNLKDDEVARVGGAAEETNIVLIYDALKKRINNFKRTPTGSFILSFHRSRPPQVFSDAVPAVKQQESQSFYDKQKASLLLTTHSLR</sequence>
<proteinExistence type="predicted"/>
<name>A0A8S3BGJ9_9BILA</name>
<dbReference type="Proteomes" id="UP000681720">
    <property type="component" value="Unassembled WGS sequence"/>
</dbReference>